<keyword evidence="4" id="KW-0694">RNA-binding</keyword>
<dbReference type="GO" id="GO:0022627">
    <property type="term" value="C:cytosolic small ribosomal subunit"/>
    <property type="evidence" value="ECO:0007669"/>
    <property type="project" value="TreeGrafter"/>
</dbReference>
<comment type="function">
    <text evidence="4">Binds as a heterodimer with protein bS6 to the central domain of the 16S rRNA, where it helps stabilize the platform of the 30S subunit.</text>
</comment>
<evidence type="ECO:0000256" key="1">
    <source>
        <dbReference type="ARBA" id="ARBA00005589"/>
    </source>
</evidence>
<dbReference type="PRINTS" id="PR00974">
    <property type="entry name" value="RIBOSOMALS18"/>
</dbReference>
<dbReference type="PANTHER" id="PTHR13479">
    <property type="entry name" value="30S RIBOSOMAL PROTEIN S18"/>
    <property type="match status" value="1"/>
</dbReference>
<evidence type="ECO:0000256" key="3">
    <source>
        <dbReference type="ARBA" id="ARBA00023274"/>
    </source>
</evidence>
<keyword evidence="3 4" id="KW-0687">Ribonucleoprotein</keyword>
<dbReference type="Proteomes" id="UP000034694">
    <property type="component" value="Unassembled WGS sequence"/>
</dbReference>
<dbReference type="GO" id="GO:0006412">
    <property type="term" value="P:translation"/>
    <property type="evidence" value="ECO:0007669"/>
    <property type="project" value="UniProtKB-UniRule"/>
</dbReference>
<evidence type="ECO:0000256" key="2">
    <source>
        <dbReference type="ARBA" id="ARBA00022980"/>
    </source>
</evidence>
<dbReference type="EMBL" id="LCPK01000038">
    <property type="protein sequence ID" value="KKU96129.1"/>
    <property type="molecule type" value="Genomic_DNA"/>
</dbReference>
<dbReference type="GO" id="GO:0003735">
    <property type="term" value="F:structural constituent of ribosome"/>
    <property type="evidence" value="ECO:0007669"/>
    <property type="project" value="InterPro"/>
</dbReference>
<dbReference type="GO" id="GO:0070181">
    <property type="term" value="F:small ribosomal subunit rRNA binding"/>
    <property type="evidence" value="ECO:0007669"/>
    <property type="project" value="TreeGrafter"/>
</dbReference>
<dbReference type="InterPro" id="IPR036870">
    <property type="entry name" value="Ribosomal_bS18_sf"/>
</dbReference>
<comment type="caution">
    <text evidence="6">The sequence shown here is derived from an EMBL/GenBank/DDBJ whole genome shotgun (WGS) entry which is preliminary data.</text>
</comment>
<protein>
    <recommendedName>
        <fullName evidence="4">Small ribosomal subunit protein bS18</fullName>
    </recommendedName>
</protein>
<dbReference type="Pfam" id="PF01084">
    <property type="entry name" value="Ribosomal_S18"/>
    <property type="match status" value="1"/>
</dbReference>
<evidence type="ECO:0000313" key="7">
    <source>
        <dbReference type="Proteomes" id="UP000034694"/>
    </source>
</evidence>
<comment type="similarity">
    <text evidence="1 4 5">Belongs to the bacterial ribosomal protein bS18 family.</text>
</comment>
<dbReference type="HAMAP" id="MF_00270">
    <property type="entry name" value="Ribosomal_bS18"/>
    <property type="match status" value="1"/>
</dbReference>
<dbReference type="NCBIfam" id="TIGR00165">
    <property type="entry name" value="S18"/>
    <property type="match status" value="1"/>
</dbReference>
<proteinExistence type="inferred from homology"/>
<keyword evidence="4" id="KW-0699">rRNA-binding</keyword>
<dbReference type="AlphaFoldDB" id="A0A0G1UPS8"/>
<name>A0A0G1UPS8_9BACT</name>
<organism evidence="6 7">
    <name type="scientific">Candidatus Amesbacteria bacterium GW2011_GWB1_48_13</name>
    <dbReference type="NCBI Taxonomy" id="1618362"/>
    <lineage>
        <taxon>Bacteria</taxon>
        <taxon>Candidatus Amesiibacteriota</taxon>
    </lineage>
</organism>
<sequence length="80" mass="9299">MAPRKPIRKRRIRVIKNCMFCKEKTLPSFKDVATLSRFVSERGRILSRDRTGICAKHQRIIAQEIKRARHLALLPFVAGL</sequence>
<dbReference type="Gene3D" id="4.10.640.10">
    <property type="entry name" value="Ribosomal protein S18"/>
    <property type="match status" value="1"/>
</dbReference>
<dbReference type="PANTHER" id="PTHR13479:SF40">
    <property type="entry name" value="SMALL RIBOSOMAL SUBUNIT PROTEIN BS18M"/>
    <property type="match status" value="1"/>
</dbReference>
<comment type="subunit">
    <text evidence="4">Part of the 30S ribosomal subunit. Forms a tight heterodimer with protein bS6.</text>
</comment>
<evidence type="ECO:0000256" key="5">
    <source>
        <dbReference type="RuleBase" id="RU003910"/>
    </source>
</evidence>
<evidence type="ECO:0000313" key="6">
    <source>
        <dbReference type="EMBL" id="KKU96129.1"/>
    </source>
</evidence>
<gene>
    <name evidence="4" type="primary">rpsR</name>
    <name evidence="6" type="ORF">UY28_C0038G0010</name>
</gene>
<dbReference type="InterPro" id="IPR001648">
    <property type="entry name" value="Ribosomal_bS18"/>
</dbReference>
<accession>A0A0G1UPS8</accession>
<evidence type="ECO:0000256" key="4">
    <source>
        <dbReference type="HAMAP-Rule" id="MF_00270"/>
    </source>
</evidence>
<keyword evidence="2 4" id="KW-0689">Ribosomal protein</keyword>
<dbReference type="SUPFAM" id="SSF46911">
    <property type="entry name" value="Ribosomal protein S18"/>
    <property type="match status" value="1"/>
</dbReference>
<reference evidence="6 7" key="1">
    <citation type="journal article" date="2015" name="Nature">
        <title>rRNA introns, odd ribosomes, and small enigmatic genomes across a large radiation of phyla.</title>
        <authorList>
            <person name="Brown C.T."/>
            <person name="Hug L.A."/>
            <person name="Thomas B.C."/>
            <person name="Sharon I."/>
            <person name="Castelle C.J."/>
            <person name="Singh A."/>
            <person name="Wilkins M.J."/>
            <person name="Williams K.H."/>
            <person name="Banfield J.F."/>
        </authorList>
    </citation>
    <scope>NUCLEOTIDE SEQUENCE [LARGE SCALE GENOMIC DNA]</scope>
</reference>